<name>A0A370QF32_9FLAO</name>
<dbReference type="Pfam" id="PF01381">
    <property type="entry name" value="HTH_3"/>
    <property type="match status" value="1"/>
</dbReference>
<keyword evidence="3" id="KW-1185">Reference proteome</keyword>
<dbReference type="InterPro" id="IPR010982">
    <property type="entry name" value="Lambda_DNA-bd_dom_sf"/>
</dbReference>
<gene>
    <name evidence="2" type="ORF">C8D94_102153</name>
</gene>
<dbReference type="GO" id="GO:0003677">
    <property type="term" value="F:DNA binding"/>
    <property type="evidence" value="ECO:0007669"/>
    <property type="project" value="InterPro"/>
</dbReference>
<reference evidence="2 3" key="1">
    <citation type="submission" date="2018-07" db="EMBL/GenBank/DDBJ databases">
        <title>Genomic Encyclopedia of Type Strains, Phase IV (KMG-IV): sequencing the most valuable type-strain genomes for metagenomic binning, comparative biology and taxonomic classification.</title>
        <authorList>
            <person name="Goeker M."/>
        </authorList>
    </citation>
    <scope>NUCLEOTIDE SEQUENCE [LARGE SCALE GENOMIC DNA]</scope>
    <source>
        <strain evidence="2 3">DSM 101478</strain>
    </source>
</reference>
<proteinExistence type="predicted"/>
<sequence>MEINKDIELKKLGEKIKAVRKRLCLTQFDLGVRIDKDQQSISRLEAGEINPSYIYLMEICKGLEVELKDIL</sequence>
<dbReference type="Proteomes" id="UP000255317">
    <property type="component" value="Unassembled WGS sequence"/>
</dbReference>
<dbReference type="SMART" id="SM00530">
    <property type="entry name" value="HTH_XRE"/>
    <property type="match status" value="1"/>
</dbReference>
<dbReference type="EMBL" id="QRAO01000002">
    <property type="protein sequence ID" value="RDK86975.1"/>
    <property type="molecule type" value="Genomic_DNA"/>
</dbReference>
<comment type="caution">
    <text evidence="2">The sequence shown here is derived from an EMBL/GenBank/DDBJ whole genome shotgun (WGS) entry which is preliminary data.</text>
</comment>
<protein>
    <submittedName>
        <fullName evidence="2">Helix-turn-helix protein</fullName>
    </submittedName>
</protein>
<evidence type="ECO:0000313" key="2">
    <source>
        <dbReference type="EMBL" id="RDK86975.1"/>
    </source>
</evidence>
<evidence type="ECO:0000259" key="1">
    <source>
        <dbReference type="PROSITE" id="PS50943"/>
    </source>
</evidence>
<feature type="domain" description="HTH cro/C1-type" evidence="1">
    <location>
        <begin position="16"/>
        <end position="70"/>
    </location>
</feature>
<evidence type="ECO:0000313" key="3">
    <source>
        <dbReference type="Proteomes" id="UP000255317"/>
    </source>
</evidence>
<accession>A0A370QF32</accession>
<dbReference type="InterPro" id="IPR001387">
    <property type="entry name" value="Cro/C1-type_HTH"/>
</dbReference>
<dbReference type="PROSITE" id="PS50943">
    <property type="entry name" value="HTH_CROC1"/>
    <property type="match status" value="1"/>
</dbReference>
<dbReference type="AlphaFoldDB" id="A0A370QF32"/>
<dbReference type="SUPFAM" id="SSF47413">
    <property type="entry name" value="lambda repressor-like DNA-binding domains"/>
    <property type="match status" value="1"/>
</dbReference>
<dbReference type="OrthoDB" id="2902336at2"/>
<dbReference type="CDD" id="cd00093">
    <property type="entry name" value="HTH_XRE"/>
    <property type="match status" value="1"/>
</dbReference>
<dbReference type="Gene3D" id="1.10.260.40">
    <property type="entry name" value="lambda repressor-like DNA-binding domains"/>
    <property type="match status" value="1"/>
</dbReference>
<dbReference type="RefSeq" id="WP_115123192.1">
    <property type="nucleotide sequence ID" value="NZ_QRAO01000002.1"/>
</dbReference>
<organism evidence="2 3">
    <name type="scientific">Marinirhabdus gelatinilytica</name>
    <dbReference type="NCBI Taxonomy" id="1703343"/>
    <lineage>
        <taxon>Bacteria</taxon>
        <taxon>Pseudomonadati</taxon>
        <taxon>Bacteroidota</taxon>
        <taxon>Flavobacteriia</taxon>
        <taxon>Flavobacteriales</taxon>
        <taxon>Flavobacteriaceae</taxon>
    </lineage>
</organism>